<keyword evidence="3 7" id="KW-0732">Signal</keyword>
<feature type="domain" description="Peptidase S8/S53" evidence="8">
    <location>
        <begin position="154"/>
        <end position="540"/>
    </location>
</feature>
<evidence type="ECO:0000256" key="5">
    <source>
        <dbReference type="ARBA" id="ARBA00022825"/>
    </source>
</evidence>
<evidence type="ECO:0000256" key="7">
    <source>
        <dbReference type="SAM" id="SignalP"/>
    </source>
</evidence>
<gene>
    <name evidence="10" type="ORF">B7463_g6801</name>
</gene>
<dbReference type="PANTHER" id="PTHR43806:SF66">
    <property type="entry name" value="SERIN ENDOPEPTIDASE"/>
    <property type="match status" value="1"/>
</dbReference>
<evidence type="ECO:0000313" key="11">
    <source>
        <dbReference type="Proteomes" id="UP000258309"/>
    </source>
</evidence>
<dbReference type="InterPro" id="IPR010435">
    <property type="entry name" value="C5a/SBT2-like_Fn3"/>
</dbReference>
<keyword evidence="5" id="KW-0720">Serine protease</keyword>
<dbReference type="InterPro" id="IPR015500">
    <property type="entry name" value="Peptidase_S8_subtilisin-rel"/>
</dbReference>
<protein>
    <submittedName>
        <fullName evidence="10">Uncharacterized protein</fullName>
    </submittedName>
</protein>
<evidence type="ECO:0000256" key="4">
    <source>
        <dbReference type="ARBA" id="ARBA00022801"/>
    </source>
</evidence>
<feature type="signal peptide" evidence="7">
    <location>
        <begin position="1"/>
        <end position="20"/>
    </location>
</feature>
<feature type="non-terminal residue" evidence="10">
    <location>
        <position position="901"/>
    </location>
</feature>
<evidence type="ECO:0000259" key="8">
    <source>
        <dbReference type="Pfam" id="PF00082"/>
    </source>
</evidence>
<dbReference type="STRING" id="5539.A0A3E2H810"/>
<evidence type="ECO:0000256" key="1">
    <source>
        <dbReference type="ARBA" id="ARBA00011073"/>
    </source>
</evidence>
<dbReference type="EMBL" id="NCSJ02000125">
    <property type="protein sequence ID" value="RFU29535.1"/>
    <property type="molecule type" value="Genomic_DNA"/>
</dbReference>
<dbReference type="PANTHER" id="PTHR43806">
    <property type="entry name" value="PEPTIDASE S8"/>
    <property type="match status" value="1"/>
</dbReference>
<accession>A0A3E2H810</accession>
<keyword evidence="11" id="KW-1185">Reference proteome</keyword>
<name>A0A3E2H810_SCYLI</name>
<evidence type="ECO:0000256" key="6">
    <source>
        <dbReference type="PROSITE-ProRule" id="PRU01240"/>
    </source>
</evidence>
<evidence type="ECO:0000256" key="2">
    <source>
        <dbReference type="ARBA" id="ARBA00022670"/>
    </source>
</evidence>
<dbReference type="Pfam" id="PF06280">
    <property type="entry name" value="fn3_5"/>
    <property type="match status" value="1"/>
</dbReference>
<dbReference type="PROSITE" id="PS51892">
    <property type="entry name" value="SUBTILASE"/>
    <property type="match status" value="1"/>
</dbReference>
<reference evidence="10 11" key="1">
    <citation type="submission" date="2018-05" db="EMBL/GenBank/DDBJ databases">
        <title>Draft genome sequence of Scytalidium lignicola DSM 105466, a ubiquitous saprotrophic fungus.</title>
        <authorList>
            <person name="Buettner E."/>
            <person name="Gebauer A.M."/>
            <person name="Hofrichter M."/>
            <person name="Liers C."/>
            <person name="Kellner H."/>
        </authorList>
    </citation>
    <scope>NUCLEOTIDE SEQUENCE [LARGE SCALE GENOMIC DNA]</scope>
    <source>
        <strain evidence="10 11">DSM 105466</strain>
    </source>
</reference>
<comment type="caution">
    <text evidence="10">The sequence shown here is derived from an EMBL/GenBank/DDBJ whole genome shotgun (WGS) entry which is preliminary data.</text>
</comment>
<keyword evidence="4" id="KW-0378">Hydrolase</keyword>
<feature type="non-terminal residue" evidence="10">
    <location>
        <position position="1"/>
    </location>
</feature>
<dbReference type="Gene3D" id="3.40.50.200">
    <property type="entry name" value="Peptidase S8/S53 domain"/>
    <property type="match status" value="2"/>
</dbReference>
<feature type="domain" description="C5a peptidase/Subtilisin-like protease SBT2-like Fn3-like" evidence="9">
    <location>
        <begin position="595"/>
        <end position="712"/>
    </location>
</feature>
<proteinExistence type="inferred from homology"/>
<dbReference type="PROSITE" id="PS00138">
    <property type="entry name" value="SUBTILASE_SER"/>
    <property type="match status" value="1"/>
</dbReference>
<dbReference type="GO" id="GO:0006508">
    <property type="term" value="P:proteolysis"/>
    <property type="evidence" value="ECO:0007669"/>
    <property type="project" value="UniProtKB-KW"/>
</dbReference>
<dbReference type="InterPro" id="IPR000209">
    <property type="entry name" value="Peptidase_S8/S53_dom"/>
</dbReference>
<organism evidence="10 11">
    <name type="scientific">Scytalidium lignicola</name>
    <name type="common">Hyphomycete</name>
    <dbReference type="NCBI Taxonomy" id="5539"/>
    <lineage>
        <taxon>Eukaryota</taxon>
        <taxon>Fungi</taxon>
        <taxon>Dikarya</taxon>
        <taxon>Ascomycota</taxon>
        <taxon>Pezizomycotina</taxon>
        <taxon>Leotiomycetes</taxon>
        <taxon>Leotiomycetes incertae sedis</taxon>
        <taxon>Scytalidium</taxon>
    </lineage>
</organism>
<comment type="similarity">
    <text evidence="1 6">Belongs to the peptidase S8 family.</text>
</comment>
<dbReference type="GO" id="GO:0004252">
    <property type="term" value="F:serine-type endopeptidase activity"/>
    <property type="evidence" value="ECO:0007669"/>
    <property type="project" value="InterPro"/>
</dbReference>
<keyword evidence="2" id="KW-0645">Protease</keyword>
<dbReference type="InterPro" id="IPR050131">
    <property type="entry name" value="Peptidase_S8_subtilisin-like"/>
</dbReference>
<evidence type="ECO:0000256" key="3">
    <source>
        <dbReference type="ARBA" id="ARBA00022729"/>
    </source>
</evidence>
<dbReference type="AlphaFoldDB" id="A0A3E2H810"/>
<dbReference type="OrthoDB" id="10256524at2759"/>
<dbReference type="Pfam" id="PF00082">
    <property type="entry name" value="Peptidase_S8"/>
    <property type="match status" value="1"/>
</dbReference>
<dbReference type="OMA" id="ANGWSNN"/>
<feature type="chain" id="PRO_5017645159" evidence="7">
    <location>
        <begin position="21"/>
        <end position="901"/>
    </location>
</feature>
<evidence type="ECO:0000313" key="10">
    <source>
        <dbReference type="EMBL" id="RFU29535.1"/>
    </source>
</evidence>
<dbReference type="InterPro" id="IPR023828">
    <property type="entry name" value="Peptidase_S8_Ser-AS"/>
</dbReference>
<dbReference type="PRINTS" id="PR00723">
    <property type="entry name" value="SUBTILISIN"/>
</dbReference>
<evidence type="ECO:0000259" key="9">
    <source>
        <dbReference type="Pfam" id="PF06280"/>
    </source>
</evidence>
<dbReference type="GO" id="GO:0016020">
    <property type="term" value="C:membrane"/>
    <property type="evidence" value="ECO:0007669"/>
    <property type="project" value="InterPro"/>
</dbReference>
<dbReference type="SUPFAM" id="SSF52743">
    <property type="entry name" value="Subtilisin-like"/>
    <property type="match status" value="1"/>
</dbReference>
<comment type="caution">
    <text evidence="6">Lacks conserved residue(s) required for the propagation of feature annotation.</text>
</comment>
<dbReference type="InterPro" id="IPR036852">
    <property type="entry name" value="Peptidase_S8/S53_dom_sf"/>
</dbReference>
<dbReference type="Proteomes" id="UP000258309">
    <property type="component" value="Unassembled WGS sequence"/>
</dbReference>
<sequence>MAAISKTLVLSALLVSSVAAQVTYVAPAPTNTTTPTNSPNAYIVELSSANIQGIFLNAARSGGGLFSHATVHSVKNFTSDIFNGASIVTDDLSADDIAQIPGVANVWPNRKHFLLPLPGRKGFPHFPSPTQSTSNYSVHGLTDVDKVQALGIKGGGVVVGIVDTGTWYLHPALGGGIGPKFKVLSGHDFIGKNSTGILAGESQLFTGVAPDVKIRSYKVFGAQDATDTETIIDGFLMAYSDGVDLITSSIGSDGDFVDNAWAEINTRIASKGVIITVAARNSGAYGPFIGNPGSLTPSAIAVAACNPEFQPGYAAYLNVKGKAQQYIGYLGNNDETFPTSISGAPIIALSFNLTSETDACVPLEVPAQSLNNSIVLIRASNQCTINEQQANLEAIGAKNILVYMNEEAIGIPDTASTASFVAIVPAIVGELIMPTLKAKKTVTLTIPSGSTVAGVYDQVYSGTPAYYSSWGPGFDLSGEFLSNNSVVAAPGTSIFSTLLDEDYAILSGTSMATPYVAGVASLYLSTHPKPKNQADVQKAISQIILSGTSMLWNDAGVSSPPIKFTVNAPVAQVGSGIINALSVVKGSTTVNVPRINLNDTANFVAKHTIQISNHGLLPAIYKLSVESAGGFYALPPASQDGMSPFSSVIEQPVVMTPKVKFPSLITTLPGLPISVDLTFTPPQGVDESRLPIYSGKIVISGTNGDIVAIPYLGAATSLKSIDMFATTWPELGQSITIQFSLGQNNIPGGTSMSFVNTAFVKNFPALEWIIKYGSEELRWDIYKAGWTEDLWTYPPVVGEKGYLGSATFYSDSDFGGGGVLHPTPPLSFNNTSPFPVTQVEHSIAGGFTTALWIGNFANGTQIGNGQYYQRISVLKPFGNRKVKDDWSVNGGPFNVTGVAGQ</sequence>